<evidence type="ECO:0000259" key="9">
    <source>
        <dbReference type="SMART" id="SM00831"/>
    </source>
</evidence>
<dbReference type="Pfam" id="PF00690">
    <property type="entry name" value="Cation_ATPase_N"/>
    <property type="match status" value="1"/>
</dbReference>
<protein>
    <submittedName>
        <fullName evidence="10">ATPase</fullName>
    </submittedName>
</protein>
<dbReference type="PANTHER" id="PTHR42861">
    <property type="entry name" value="CALCIUM-TRANSPORTING ATPASE"/>
    <property type="match status" value="1"/>
</dbReference>
<feature type="transmembrane region" description="Helical" evidence="8">
    <location>
        <begin position="737"/>
        <end position="757"/>
    </location>
</feature>
<dbReference type="InterPro" id="IPR044492">
    <property type="entry name" value="P_typ_ATPase_HD_dom"/>
</dbReference>
<feature type="domain" description="Cation-transporting P-type ATPase N-terminal" evidence="9">
    <location>
        <begin position="4"/>
        <end position="61"/>
    </location>
</feature>
<keyword evidence="2 8" id="KW-0812">Transmembrane</keyword>
<dbReference type="SMART" id="SM00831">
    <property type="entry name" value="Cation_ATPase_N"/>
    <property type="match status" value="1"/>
</dbReference>
<feature type="transmembrane region" description="Helical" evidence="8">
    <location>
        <begin position="228"/>
        <end position="250"/>
    </location>
</feature>
<dbReference type="InterPro" id="IPR059000">
    <property type="entry name" value="ATPase_P-type_domA"/>
</dbReference>
<keyword evidence="5" id="KW-1278">Translocase</keyword>
<dbReference type="Gene3D" id="3.40.50.1000">
    <property type="entry name" value="HAD superfamily/HAD-like"/>
    <property type="match status" value="2"/>
</dbReference>
<dbReference type="InterPro" id="IPR018303">
    <property type="entry name" value="ATPase_P-typ_P_site"/>
</dbReference>
<dbReference type="SFLD" id="SFLDS00003">
    <property type="entry name" value="Haloacid_Dehalogenase"/>
    <property type="match status" value="1"/>
</dbReference>
<dbReference type="GO" id="GO:0016020">
    <property type="term" value="C:membrane"/>
    <property type="evidence" value="ECO:0007669"/>
    <property type="project" value="UniProtKB-SubCell"/>
</dbReference>
<dbReference type="SUPFAM" id="SSF81665">
    <property type="entry name" value="Calcium ATPase, transmembrane domain M"/>
    <property type="match status" value="1"/>
</dbReference>
<feature type="transmembrane region" description="Helical" evidence="8">
    <location>
        <begin position="65"/>
        <end position="81"/>
    </location>
</feature>
<dbReference type="GO" id="GO:0015662">
    <property type="term" value="F:P-type ion transporter activity"/>
    <property type="evidence" value="ECO:0007669"/>
    <property type="project" value="UniProtKB-ARBA"/>
</dbReference>
<keyword evidence="3" id="KW-0547">Nucleotide-binding</keyword>
<evidence type="ECO:0000313" key="11">
    <source>
        <dbReference type="Proteomes" id="UP000216147"/>
    </source>
</evidence>
<feature type="transmembrane region" description="Helical" evidence="8">
    <location>
        <begin position="803"/>
        <end position="825"/>
    </location>
</feature>
<dbReference type="InterPro" id="IPR023299">
    <property type="entry name" value="ATPase_P-typ_cyto_dom_N"/>
</dbReference>
<dbReference type="InterPro" id="IPR001757">
    <property type="entry name" value="P_typ_ATPase"/>
</dbReference>
<dbReference type="Gene3D" id="1.20.1110.10">
    <property type="entry name" value="Calcium-transporting ATPase, transmembrane domain"/>
    <property type="match status" value="2"/>
</dbReference>
<dbReference type="InterPro" id="IPR023298">
    <property type="entry name" value="ATPase_P-typ_TM_dom_sf"/>
</dbReference>
<feature type="transmembrane region" description="Helical" evidence="8">
    <location>
        <begin position="657"/>
        <end position="678"/>
    </location>
</feature>
<feature type="transmembrane region" description="Helical" evidence="8">
    <location>
        <begin position="631"/>
        <end position="651"/>
    </location>
</feature>
<dbReference type="GO" id="GO:0016887">
    <property type="term" value="F:ATP hydrolysis activity"/>
    <property type="evidence" value="ECO:0007669"/>
    <property type="project" value="InterPro"/>
</dbReference>
<evidence type="ECO:0000256" key="7">
    <source>
        <dbReference type="ARBA" id="ARBA00023136"/>
    </source>
</evidence>
<dbReference type="InterPro" id="IPR006068">
    <property type="entry name" value="ATPase_P-typ_cation-transptr_C"/>
</dbReference>
<dbReference type="InterPro" id="IPR008250">
    <property type="entry name" value="ATPase_P-typ_transduc_dom_A_sf"/>
</dbReference>
<dbReference type="Pfam" id="PF00702">
    <property type="entry name" value="Hydrolase"/>
    <property type="match status" value="1"/>
</dbReference>
<keyword evidence="4" id="KW-0067">ATP-binding</keyword>
<dbReference type="Gene3D" id="3.40.1110.10">
    <property type="entry name" value="Calcium-transporting ATPase, cytoplasmic domain N"/>
    <property type="match status" value="2"/>
</dbReference>
<organism evidence="10 11">
    <name type="scientific">Brevundimonas subvibrioides</name>
    <dbReference type="NCBI Taxonomy" id="74313"/>
    <lineage>
        <taxon>Bacteria</taxon>
        <taxon>Pseudomonadati</taxon>
        <taxon>Pseudomonadota</taxon>
        <taxon>Alphaproteobacteria</taxon>
        <taxon>Caulobacterales</taxon>
        <taxon>Caulobacteraceae</taxon>
        <taxon>Brevundimonas</taxon>
    </lineage>
</organism>
<dbReference type="InterPro" id="IPR004014">
    <property type="entry name" value="ATPase_P-typ_cation-transptr_N"/>
</dbReference>
<comment type="subcellular location">
    <subcellularLocation>
        <location evidence="1">Membrane</location>
        <topology evidence="1">Multi-pass membrane protein</topology>
    </subcellularLocation>
</comment>
<dbReference type="PROSITE" id="PS00154">
    <property type="entry name" value="ATPASE_E1_E2"/>
    <property type="match status" value="1"/>
</dbReference>
<name>A0A258HIL4_9CAUL</name>
<evidence type="ECO:0000256" key="2">
    <source>
        <dbReference type="ARBA" id="ARBA00022692"/>
    </source>
</evidence>
<dbReference type="SFLD" id="SFLDF00027">
    <property type="entry name" value="p-type_atpase"/>
    <property type="match status" value="1"/>
</dbReference>
<dbReference type="InterPro" id="IPR036412">
    <property type="entry name" value="HAD-like_sf"/>
</dbReference>
<dbReference type="AlphaFoldDB" id="A0A258HIL4"/>
<sequence length="847" mass="87929">MAIRWPGLDDAEAQRRLVEFGPNALSPVRGRSVWRIISATLREPMFLLLVTASGLYLLLADLAEGLFLTLAAVATVGLVVVQEARSERALKALRDLSEPTARVIRNGVERILSITELVPGDILLVSEGQRLPADAELVGGDVLSVDESALTGESAPISKTMTAARTGVSPPLADDLGSQLFAGTLVVAGQAVACVTNTGQGTALGKIGASLAGIESGPTPLQKAAGRLVSGFGGLAILVCGAVVGAYGWLRGDWVEAALAGITVAISLIPEEFPMVLAVFMALGAWRLAGHKVLVRRGAVIETLGGATILCVDKTGTLTENRMTVARLSAGRRFCDPREGELAPPAAALLEAAALASAVHPTDPMDRAVRTLCPVAGDRAALSRSWPLEAGRMAVVQQWALADGTTVAAAKGAPEAVFGLCRLSPSDIAVARKDLDIMAAEGLRVLAVAAIEGPDAGFAEPGEATFAFLGLVGFLDPVRADVPRALREARQAGIAVAMITGDYPATAMAIASQAGIDVEGGVLTGAEIASLDASTLRERVRTIRVFARVQPDQKLTLVEALKADGEVVAMTGDGVNDAPALEAAHIGIAMGERGTDVAREAADIILLDDSFASIVGGVRLGRRIFTNLRKALTFVVAVHVPLAGMALLPILLGAPPLLFPVHVVFLELVIDPLCSLVFEAEPSERNAMRKRPRNPKAALFGARQIAFGALQGLVILAAVLAFYLWSLDQVAETEARAAAFLVLALANMVLALVDTASSGVSLFDPHRRVFWMILAIAIAVLSIAILVPPVGDLFRFDTPPAGILGAAVGVALAAGGWAAPARWLASRLARPGRPAWDALSPGAGSGQ</sequence>
<keyword evidence="6 8" id="KW-1133">Transmembrane helix</keyword>
<evidence type="ECO:0000256" key="6">
    <source>
        <dbReference type="ARBA" id="ARBA00022989"/>
    </source>
</evidence>
<dbReference type="Gene3D" id="2.70.150.10">
    <property type="entry name" value="Calcium-transporting ATPase, cytoplasmic transduction domain A"/>
    <property type="match status" value="1"/>
</dbReference>
<feature type="transmembrane region" description="Helical" evidence="8">
    <location>
        <begin position="769"/>
        <end position="791"/>
    </location>
</feature>
<dbReference type="GO" id="GO:0005524">
    <property type="term" value="F:ATP binding"/>
    <property type="evidence" value="ECO:0007669"/>
    <property type="project" value="UniProtKB-KW"/>
</dbReference>
<evidence type="ECO:0000256" key="3">
    <source>
        <dbReference type="ARBA" id="ARBA00022741"/>
    </source>
</evidence>
<dbReference type="SUPFAM" id="SSF56784">
    <property type="entry name" value="HAD-like"/>
    <property type="match status" value="1"/>
</dbReference>
<evidence type="ECO:0000313" key="10">
    <source>
        <dbReference type="EMBL" id="OYX56619.1"/>
    </source>
</evidence>
<dbReference type="SUPFAM" id="SSF81653">
    <property type="entry name" value="Calcium ATPase, transduction domain A"/>
    <property type="match status" value="1"/>
</dbReference>
<proteinExistence type="predicted"/>
<dbReference type="EMBL" id="NCEQ01000007">
    <property type="protein sequence ID" value="OYX56619.1"/>
    <property type="molecule type" value="Genomic_DNA"/>
</dbReference>
<dbReference type="NCBIfam" id="TIGR01494">
    <property type="entry name" value="ATPase_P-type"/>
    <property type="match status" value="2"/>
</dbReference>
<gene>
    <name evidence="10" type="ORF">B7Y86_07490</name>
</gene>
<evidence type="ECO:0000256" key="8">
    <source>
        <dbReference type="SAM" id="Phobius"/>
    </source>
</evidence>
<evidence type="ECO:0000256" key="4">
    <source>
        <dbReference type="ARBA" id="ARBA00022840"/>
    </source>
</evidence>
<comment type="caution">
    <text evidence="10">The sequence shown here is derived from an EMBL/GenBank/DDBJ whole genome shotgun (WGS) entry which is preliminary data.</text>
</comment>
<reference evidence="10 11" key="1">
    <citation type="submission" date="2017-03" db="EMBL/GenBank/DDBJ databases">
        <title>Lifting the veil on microbial sulfur biogeochemistry in mining wastewaters.</title>
        <authorList>
            <person name="Kantor R.S."/>
            <person name="Colenbrander Nelson T."/>
            <person name="Marshall S."/>
            <person name="Bennett D."/>
            <person name="Apte S."/>
            <person name="Camacho D."/>
            <person name="Thomas B.C."/>
            <person name="Warren L.A."/>
            <person name="Banfield J.F."/>
        </authorList>
    </citation>
    <scope>NUCLEOTIDE SEQUENCE [LARGE SCALE GENOMIC DNA]</scope>
    <source>
        <strain evidence="10">32-68-21</strain>
    </source>
</reference>
<dbReference type="PRINTS" id="PR00120">
    <property type="entry name" value="HATPASE"/>
</dbReference>
<dbReference type="InterPro" id="IPR023214">
    <property type="entry name" value="HAD_sf"/>
</dbReference>
<evidence type="ECO:0000256" key="5">
    <source>
        <dbReference type="ARBA" id="ARBA00022967"/>
    </source>
</evidence>
<accession>A0A258HIL4</accession>
<feature type="transmembrane region" description="Helical" evidence="8">
    <location>
        <begin position="699"/>
        <end position="725"/>
    </location>
</feature>
<evidence type="ECO:0000256" key="1">
    <source>
        <dbReference type="ARBA" id="ARBA00004141"/>
    </source>
</evidence>
<dbReference type="Proteomes" id="UP000216147">
    <property type="component" value="Unassembled WGS sequence"/>
</dbReference>
<dbReference type="Pfam" id="PF00122">
    <property type="entry name" value="E1-E2_ATPase"/>
    <property type="match status" value="1"/>
</dbReference>
<dbReference type="PRINTS" id="PR00119">
    <property type="entry name" value="CATATPASE"/>
</dbReference>
<keyword evidence="7 8" id="KW-0472">Membrane</keyword>
<dbReference type="Pfam" id="PF00689">
    <property type="entry name" value="Cation_ATPase_C"/>
    <property type="match status" value="1"/>
</dbReference>
<dbReference type="SFLD" id="SFLDG00002">
    <property type="entry name" value="C1.7:_P-type_atpase_like"/>
    <property type="match status" value="1"/>
</dbReference>
<feature type="transmembrane region" description="Helical" evidence="8">
    <location>
        <begin position="262"/>
        <end position="286"/>
    </location>
</feature>